<gene>
    <name evidence="3" type="primary">prpA</name>
    <name evidence="3" type="ORF">KILIM_004_01330</name>
</gene>
<dbReference type="EMBL" id="BAHD01000004">
    <property type="protein sequence ID" value="GAB94341.1"/>
    <property type="molecule type" value="Genomic_DNA"/>
</dbReference>
<dbReference type="InterPro" id="IPR050126">
    <property type="entry name" value="Ap4A_hydrolase"/>
</dbReference>
<dbReference type="SUPFAM" id="SSF56091">
    <property type="entry name" value="DNA ligase/mRNA capping enzyme, catalytic domain"/>
    <property type="match status" value="1"/>
</dbReference>
<dbReference type="Proteomes" id="UP000008366">
    <property type="component" value="Unassembled WGS sequence"/>
</dbReference>
<dbReference type="SUPFAM" id="SSF52540">
    <property type="entry name" value="P-loop containing nucleoside triphosphate hydrolases"/>
    <property type="match status" value="1"/>
</dbReference>
<dbReference type="InterPro" id="IPR027417">
    <property type="entry name" value="P-loop_NTPase"/>
</dbReference>
<evidence type="ECO:0000259" key="1">
    <source>
        <dbReference type="Pfam" id="PF00149"/>
    </source>
</evidence>
<sequence length="836" mass="91468">MTDLHLPALSLVALVGVSGSGKSTFAARAFEPHEVLSSDACRALVSGDENDQSATRDAFDVLGYIAGKRLDRGLLTVVDATSLTKDARAQIVTLARQHDVLPVAIVLDVGEKLAIDRNRERPDRQFGDGVVRRHQAQLRRSLKGLGREGFRVVHVLRSQVEVDAARIVRDPLRSDLRDQHGPFDIVGDVHGCLPELLELLDLLGYQVTRGATGRAVDAQHPQGRRVVFVGDLVDRGPDSVGVLRLAMGMHAAGHALAVPGNHEAKLVRALRGRDVKVSHGLETTLEQLAAEPEEFRTEVLEWCDGLVAHLQLDAGRLVVAHAGLKEAYHGRASGRVRSFALYGDTTGETDEYGLPVRYPWATEYRGAALVVYGHTPTTELEWVNNTICLDTGAVFGGALSALRYPEKESVQVPARATYYEPARPLGPARAASGEERLDDELRLDDVLGRRHVETAHMGRIAIPEQSAAGALEVMSRFALHPREVPYLPPTMSPVATSTRDGYLEHPAQAFSQYAAWGVREVVCEEKHMGSRAVVYLRADGGSIYTRTGRAFLPAPLTTQLLDRLRAAVDKAGLFDEVGSDWLLLDAELLPWSLKADGLLREQYAAVGAAGRLALPAAVDVLEAAAQRGLDVADLTTRLRDQAQDVAAYDEAWRRYAWPTDGLEGVHVAPFQVLAAQGATFEDRDHLWHLGIADRLADADPGLVRRTRRLVVDTRDDDRVAEGIAWWQALVDAGGEGMVVKPLANCVRGTKGLVQPGLKVRGPEYLRIIYGPGYLRPANLARLRERNLSRKRSAALREYALGLESLRRLVAGEPLWRVHEPVFAVLALESEPVDLRL</sequence>
<dbReference type="NCBIfam" id="TIGR04075">
    <property type="entry name" value="bacter_Pnkp"/>
    <property type="match status" value="1"/>
</dbReference>
<proteinExistence type="predicted"/>
<dbReference type="Gene3D" id="3.60.21.10">
    <property type="match status" value="1"/>
</dbReference>
<accession>K6WKP1</accession>
<dbReference type="InterPro" id="IPR041780">
    <property type="entry name" value="MPP_PrpE-like"/>
</dbReference>
<evidence type="ECO:0000259" key="2">
    <source>
        <dbReference type="Pfam" id="PF16542"/>
    </source>
</evidence>
<dbReference type="InterPro" id="IPR024028">
    <property type="entry name" value="PNKP_bac"/>
</dbReference>
<dbReference type="Pfam" id="PF00149">
    <property type="entry name" value="Metallophos"/>
    <property type="match status" value="1"/>
</dbReference>
<dbReference type="SUPFAM" id="SSF56300">
    <property type="entry name" value="Metallo-dependent phosphatases"/>
    <property type="match status" value="1"/>
</dbReference>
<dbReference type="GO" id="GO:0016791">
    <property type="term" value="F:phosphatase activity"/>
    <property type="evidence" value="ECO:0007669"/>
    <property type="project" value="TreeGrafter"/>
</dbReference>
<dbReference type="STRING" id="1184609.KILIM_004_01330"/>
<dbReference type="InterPro" id="IPR004843">
    <property type="entry name" value="Calcineurin-like_PHP"/>
</dbReference>
<dbReference type="Pfam" id="PF13671">
    <property type="entry name" value="AAA_33"/>
    <property type="match status" value="1"/>
</dbReference>
<dbReference type="InterPro" id="IPR029052">
    <property type="entry name" value="Metallo-depent_PP-like"/>
</dbReference>
<dbReference type="Pfam" id="PF16542">
    <property type="entry name" value="PNKP_ligase"/>
    <property type="match status" value="1"/>
</dbReference>
<organism evidence="3 4">
    <name type="scientific">Kineosphaera limosa NBRC 100340</name>
    <dbReference type="NCBI Taxonomy" id="1184609"/>
    <lineage>
        <taxon>Bacteria</taxon>
        <taxon>Bacillati</taxon>
        <taxon>Actinomycetota</taxon>
        <taxon>Actinomycetes</taxon>
        <taxon>Micrococcales</taxon>
        <taxon>Dermatophilaceae</taxon>
        <taxon>Kineosphaera</taxon>
    </lineage>
</organism>
<reference evidence="3 4" key="1">
    <citation type="submission" date="2012-08" db="EMBL/GenBank/DDBJ databases">
        <title>Whole genome shotgun sequence of Kineosphaera limosa NBRC 100340.</title>
        <authorList>
            <person name="Yoshida I."/>
            <person name="Isaki S."/>
            <person name="Hosoyama A."/>
            <person name="Tsuchikane K."/>
            <person name="Katsumata H."/>
            <person name="Ando Y."/>
            <person name="Ohji S."/>
            <person name="Hamada M."/>
            <person name="Tamura T."/>
            <person name="Yamazoe A."/>
            <person name="Yamazaki S."/>
            <person name="Fujita N."/>
        </authorList>
    </citation>
    <scope>NUCLEOTIDE SEQUENCE [LARGE SCALE GENOMIC DNA]</scope>
    <source>
        <strain evidence="3 4">NBRC 100340</strain>
    </source>
</reference>
<dbReference type="Gene3D" id="3.40.50.300">
    <property type="entry name" value="P-loop containing nucleotide triphosphate hydrolases"/>
    <property type="match status" value="1"/>
</dbReference>
<dbReference type="eggNOG" id="COG0639">
    <property type="taxonomic scope" value="Bacteria"/>
</dbReference>
<dbReference type="CDD" id="cd07423">
    <property type="entry name" value="MPP_Prp_like"/>
    <property type="match status" value="1"/>
</dbReference>
<feature type="domain" description="Polynucleotide kinase-phosphatase ligase" evidence="2">
    <location>
        <begin position="470"/>
        <end position="831"/>
    </location>
</feature>
<dbReference type="GO" id="GO:0005737">
    <property type="term" value="C:cytoplasm"/>
    <property type="evidence" value="ECO:0007669"/>
    <property type="project" value="TreeGrafter"/>
</dbReference>
<protein>
    <submittedName>
        <fullName evidence="3">Serine/threonine protein phosphatase PrpA</fullName>
    </submittedName>
</protein>
<dbReference type="PANTHER" id="PTHR42850">
    <property type="entry name" value="METALLOPHOSPHOESTERASE"/>
    <property type="match status" value="1"/>
</dbReference>
<evidence type="ECO:0000313" key="4">
    <source>
        <dbReference type="Proteomes" id="UP000008366"/>
    </source>
</evidence>
<dbReference type="PANTHER" id="PTHR42850:SF7">
    <property type="entry name" value="BIS(5'-NUCLEOSYL)-TETRAPHOSPHATASE PRPE [ASYMMETRICAL]"/>
    <property type="match status" value="1"/>
</dbReference>
<dbReference type="InterPro" id="IPR032380">
    <property type="entry name" value="PNKP_ligase_dom"/>
</dbReference>
<dbReference type="OrthoDB" id="9807890at2"/>
<dbReference type="AlphaFoldDB" id="K6WKP1"/>
<dbReference type="PRINTS" id="PR00114">
    <property type="entry name" value="STPHPHTASE"/>
</dbReference>
<dbReference type="eggNOG" id="COG4639">
    <property type="taxonomic scope" value="Bacteria"/>
</dbReference>
<comment type="caution">
    <text evidence="3">The sequence shown here is derived from an EMBL/GenBank/DDBJ whole genome shotgun (WGS) entry which is preliminary data.</text>
</comment>
<name>K6WKP1_9MICO</name>
<keyword evidence="4" id="KW-1185">Reference proteome</keyword>
<dbReference type="Gene3D" id="3.30.470.30">
    <property type="entry name" value="DNA ligase/mRNA capping enzyme"/>
    <property type="match status" value="2"/>
</dbReference>
<dbReference type="RefSeq" id="WP_006590874.1">
    <property type="nucleotide sequence ID" value="NZ_BAHD01000004.1"/>
</dbReference>
<feature type="domain" description="Calcineurin-like phosphoesterase" evidence="1">
    <location>
        <begin position="182"/>
        <end position="376"/>
    </location>
</feature>
<dbReference type="InterPro" id="IPR006186">
    <property type="entry name" value="Ser/Thr-sp_prot-phosphatase"/>
</dbReference>
<evidence type="ECO:0000313" key="3">
    <source>
        <dbReference type="EMBL" id="GAB94341.1"/>
    </source>
</evidence>